<dbReference type="OrthoDB" id="3253621at2759"/>
<keyword evidence="1" id="KW-0732">Signal</keyword>
<protein>
    <recommendedName>
        <fullName evidence="4">Prolyl 4-hydroxylase alpha subunit Fe(2+) 2OG dioxygenase domain-containing protein</fullName>
    </recommendedName>
</protein>
<dbReference type="AlphaFoldDB" id="A0A8H6YMI8"/>
<sequence>MRRHRRGLFAAINVGLIFGKGSLAPSCLDNKQHTGLADRLCANPHIIRMANFASFAFALWAPRLHDLYVENNKLLREHSPGLRRPFPQSAFACAAFNFGPRVCTFKHRDVCNLPFGWCAIQSLGNFDATKGGHLILWDVKLIVEFPAGALILLPSATIAHSNIPVQDGEERISFTQFTAGGLFRYVDNGFRTQEQLAQEDPGEYARMMELKGSRWQNGLKLFSTVEELV</sequence>
<evidence type="ECO:0000256" key="1">
    <source>
        <dbReference type="SAM" id="SignalP"/>
    </source>
</evidence>
<reference evidence="2" key="1">
    <citation type="submission" date="2020-05" db="EMBL/GenBank/DDBJ databases">
        <title>Mycena genomes resolve the evolution of fungal bioluminescence.</title>
        <authorList>
            <person name="Tsai I.J."/>
        </authorList>
    </citation>
    <scope>NUCLEOTIDE SEQUENCE</scope>
    <source>
        <strain evidence="2">160909Yilan</strain>
    </source>
</reference>
<dbReference type="EMBL" id="JACAZH010000008">
    <property type="protein sequence ID" value="KAF7361039.1"/>
    <property type="molecule type" value="Genomic_DNA"/>
</dbReference>
<keyword evidence="3" id="KW-1185">Reference proteome</keyword>
<name>A0A8H6YMI8_9AGAR</name>
<evidence type="ECO:0008006" key="4">
    <source>
        <dbReference type="Google" id="ProtNLM"/>
    </source>
</evidence>
<accession>A0A8H6YMI8</accession>
<organism evidence="2 3">
    <name type="scientific">Mycena sanguinolenta</name>
    <dbReference type="NCBI Taxonomy" id="230812"/>
    <lineage>
        <taxon>Eukaryota</taxon>
        <taxon>Fungi</taxon>
        <taxon>Dikarya</taxon>
        <taxon>Basidiomycota</taxon>
        <taxon>Agaricomycotina</taxon>
        <taxon>Agaricomycetes</taxon>
        <taxon>Agaricomycetidae</taxon>
        <taxon>Agaricales</taxon>
        <taxon>Marasmiineae</taxon>
        <taxon>Mycenaceae</taxon>
        <taxon>Mycena</taxon>
    </lineage>
</organism>
<dbReference type="Gene3D" id="3.60.130.30">
    <property type="match status" value="1"/>
</dbReference>
<proteinExistence type="predicted"/>
<feature type="signal peptide" evidence="1">
    <location>
        <begin position="1"/>
        <end position="19"/>
    </location>
</feature>
<gene>
    <name evidence="2" type="ORF">MSAN_01134400</name>
</gene>
<comment type="caution">
    <text evidence="2">The sequence shown here is derived from an EMBL/GenBank/DDBJ whole genome shotgun (WGS) entry which is preliminary data.</text>
</comment>
<feature type="chain" id="PRO_5034537505" description="Prolyl 4-hydroxylase alpha subunit Fe(2+) 2OG dioxygenase domain-containing protein" evidence="1">
    <location>
        <begin position="20"/>
        <end position="229"/>
    </location>
</feature>
<dbReference type="Proteomes" id="UP000623467">
    <property type="component" value="Unassembled WGS sequence"/>
</dbReference>
<evidence type="ECO:0000313" key="3">
    <source>
        <dbReference type="Proteomes" id="UP000623467"/>
    </source>
</evidence>
<evidence type="ECO:0000313" key="2">
    <source>
        <dbReference type="EMBL" id="KAF7361039.1"/>
    </source>
</evidence>